<dbReference type="Gene3D" id="1.10.12.10">
    <property type="entry name" value="Lyase 2-enoyl-coa Hydratase, Chain A, domain 2"/>
    <property type="match status" value="1"/>
</dbReference>
<dbReference type="Pfam" id="PF00378">
    <property type="entry name" value="ECH_1"/>
    <property type="match status" value="1"/>
</dbReference>
<name>A0ABM8LAV3_9BURK</name>
<dbReference type="InterPro" id="IPR014748">
    <property type="entry name" value="Enoyl-CoA_hydra_C"/>
</dbReference>
<dbReference type="GO" id="GO:0018812">
    <property type="term" value="F:3-hydroxyacyl-CoA dehydratase activity"/>
    <property type="evidence" value="ECO:0007669"/>
    <property type="project" value="UniProtKB-EC"/>
</dbReference>
<protein>
    <submittedName>
        <fullName evidence="3">Short-chain-enoyl-CoA hydratase</fullName>
        <ecNumber evidence="3">4.2.1.150</ecNumber>
    </submittedName>
</protein>
<dbReference type="EC" id="4.2.1.150" evidence="3"/>
<accession>A0ABM8LAV3</accession>
<evidence type="ECO:0000256" key="1">
    <source>
        <dbReference type="ARBA" id="ARBA00005254"/>
    </source>
</evidence>
<organism evidence="3 4">
    <name type="scientific">Achromobacter mucicolens</name>
    <dbReference type="NCBI Taxonomy" id="1389922"/>
    <lineage>
        <taxon>Bacteria</taxon>
        <taxon>Pseudomonadati</taxon>
        <taxon>Pseudomonadota</taxon>
        <taxon>Betaproteobacteria</taxon>
        <taxon>Burkholderiales</taxon>
        <taxon>Alcaligenaceae</taxon>
        <taxon>Achromobacter</taxon>
    </lineage>
</organism>
<dbReference type="SUPFAM" id="SSF52096">
    <property type="entry name" value="ClpP/crotonase"/>
    <property type="match status" value="1"/>
</dbReference>
<evidence type="ECO:0000313" key="4">
    <source>
        <dbReference type="Proteomes" id="UP000507140"/>
    </source>
</evidence>
<dbReference type="PANTHER" id="PTHR11941">
    <property type="entry name" value="ENOYL-COA HYDRATASE-RELATED"/>
    <property type="match status" value="1"/>
</dbReference>
<sequence length="273" mass="29195">MTENVAGHGQGQGQGQDRVRLEREGHLAWVTLSHPGRLNAITVGMWRELREVFTRIAQDDAVRCVIVRGEGGNFAAGADIREFPAERADLAGVQRYHREILAPALQAVAQCPQPVIAQIEGVCVGGGLEIACQCDLRIAGASARFGVPINRLGFPMAPDEMRGLLALAGRAATLAILLEGRVFGADEARGLGLLTRIVDDGEVAAAARRSADRIAQGAPLAARINKRLSARLATGAALTEDEYQDYFSYAESRDHREGVRAFLAGEDPSFSGD</sequence>
<gene>
    <name evidence="3" type="primary">crt_3</name>
    <name evidence="3" type="ORF">LMG3415_01754</name>
</gene>
<dbReference type="RefSeq" id="WP_180098330.1">
    <property type="nucleotide sequence ID" value="NZ_CADIKR010000002.1"/>
</dbReference>
<dbReference type="CDD" id="cd06558">
    <property type="entry name" value="crotonase-like"/>
    <property type="match status" value="1"/>
</dbReference>
<dbReference type="Proteomes" id="UP000507140">
    <property type="component" value="Unassembled WGS sequence"/>
</dbReference>
<keyword evidence="2 3" id="KW-0456">Lyase</keyword>
<dbReference type="EMBL" id="CADIKR010000002">
    <property type="protein sequence ID" value="CAB3847529.1"/>
    <property type="molecule type" value="Genomic_DNA"/>
</dbReference>
<comment type="similarity">
    <text evidence="1">Belongs to the enoyl-CoA hydratase/isomerase family.</text>
</comment>
<reference evidence="3 4" key="1">
    <citation type="submission" date="2020-04" db="EMBL/GenBank/DDBJ databases">
        <authorList>
            <person name="De Canck E."/>
        </authorList>
    </citation>
    <scope>NUCLEOTIDE SEQUENCE [LARGE SCALE GENOMIC DNA]</scope>
    <source>
        <strain evidence="3 4">LMG 3415</strain>
    </source>
</reference>
<evidence type="ECO:0000256" key="2">
    <source>
        <dbReference type="ARBA" id="ARBA00023239"/>
    </source>
</evidence>
<dbReference type="Gene3D" id="3.90.226.10">
    <property type="entry name" value="2-enoyl-CoA Hydratase, Chain A, domain 1"/>
    <property type="match status" value="1"/>
</dbReference>
<dbReference type="PANTHER" id="PTHR11941:SF54">
    <property type="entry name" value="ENOYL-COA HYDRATASE, MITOCHONDRIAL"/>
    <property type="match status" value="1"/>
</dbReference>
<dbReference type="InterPro" id="IPR001753">
    <property type="entry name" value="Enoyl-CoA_hydra/iso"/>
</dbReference>
<proteinExistence type="inferred from homology"/>
<dbReference type="InterPro" id="IPR029045">
    <property type="entry name" value="ClpP/crotonase-like_dom_sf"/>
</dbReference>
<keyword evidence="4" id="KW-1185">Reference proteome</keyword>
<comment type="caution">
    <text evidence="3">The sequence shown here is derived from an EMBL/GenBank/DDBJ whole genome shotgun (WGS) entry which is preliminary data.</text>
</comment>
<evidence type="ECO:0000313" key="3">
    <source>
        <dbReference type="EMBL" id="CAB3847529.1"/>
    </source>
</evidence>